<dbReference type="EMBL" id="JAAGNN010000014">
    <property type="protein sequence ID" value="KAF4080606.1"/>
    <property type="molecule type" value="Genomic_DNA"/>
</dbReference>
<keyword evidence="2" id="KW-0472">Membrane</keyword>
<reference evidence="3 4" key="1">
    <citation type="submission" date="2020-02" db="EMBL/GenBank/DDBJ databases">
        <title>A chromosome-scale genome assembly of the black bullhead catfish (Ameiurus melas).</title>
        <authorList>
            <person name="Wen M."/>
            <person name="Zham M."/>
            <person name="Cabau C."/>
            <person name="Klopp C."/>
            <person name="Donnadieu C."/>
            <person name="Roques C."/>
            <person name="Bouchez O."/>
            <person name="Lampietro C."/>
            <person name="Jouanno E."/>
            <person name="Herpin A."/>
            <person name="Louis A."/>
            <person name="Berthelot C."/>
            <person name="Parey E."/>
            <person name="Roest-Crollius H."/>
            <person name="Braasch I."/>
            <person name="Postlethwait J."/>
            <person name="Robinson-Rechavi M."/>
            <person name="Echchiki A."/>
            <person name="Begum T."/>
            <person name="Montfort J."/>
            <person name="Schartl M."/>
            <person name="Bobe J."/>
            <person name="Guiguen Y."/>
        </authorList>
    </citation>
    <scope>NUCLEOTIDE SEQUENCE [LARGE SCALE GENOMIC DNA]</scope>
    <source>
        <strain evidence="3">M_S1</strain>
        <tissue evidence="3">Blood</tissue>
    </source>
</reference>
<keyword evidence="2" id="KW-1133">Transmembrane helix</keyword>
<feature type="non-terminal residue" evidence="3">
    <location>
        <position position="1"/>
    </location>
</feature>
<sequence length="109" mass="11721">MNMNSSVRRKLGDGKTGFSRAKANKSDEHEDKPGTSSVALPSCPSRGEEPSPENNSEESSRAGPSGEAQHGSSSDDDSEKTLIITVGTLFSVVSCLFVFKSLYYSPLYR</sequence>
<protein>
    <submittedName>
        <fullName evidence="3">Uncharacterized protein</fullName>
    </submittedName>
</protein>
<feature type="transmembrane region" description="Helical" evidence="2">
    <location>
        <begin position="82"/>
        <end position="103"/>
    </location>
</feature>
<feature type="compositionally biased region" description="Basic and acidic residues" evidence="1">
    <location>
        <begin position="24"/>
        <end position="33"/>
    </location>
</feature>
<gene>
    <name evidence="3" type="ORF">AMELA_G00173240</name>
</gene>
<feature type="region of interest" description="Disordered" evidence="1">
    <location>
        <begin position="1"/>
        <end position="78"/>
    </location>
</feature>
<keyword evidence="2" id="KW-0812">Transmembrane</keyword>
<evidence type="ECO:0000313" key="4">
    <source>
        <dbReference type="Proteomes" id="UP000593565"/>
    </source>
</evidence>
<organism evidence="3 4">
    <name type="scientific">Ameiurus melas</name>
    <name type="common">Black bullhead</name>
    <name type="synonym">Silurus melas</name>
    <dbReference type="NCBI Taxonomy" id="219545"/>
    <lineage>
        <taxon>Eukaryota</taxon>
        <taxon>Metazoa</taxon>
        <taxon>Chordata</taxon>
        <taxon>Craniata</taxon>
        <taxon>Vertebrata</taxon>
        <taxon>Euteleostomi</taxon>
        <taxon>Actinopterygii</taxon>
        <taxon>Neopterygii</taxon>
        <taxon>Teleostei</taxon>
        <taxon>Ostariophysi</taxon>
        <taxon>Siluriformes</taxon>
        <taxon>Ictaluridae</taxon>
        <taxon>Ameiurus</taxon>
    </lineage>
</organism>
<dbReference type="AlphaFoldDB" id="A0A7J6ACR0"/>
<dbReference type="Proteomes" id="UP000593565">
    <property type="component" value="Unassembled WGS sequence"/>
</dbReference>
<keyword evidence="4" id="KW-1185">Reference proteome</keyword>
<name>A0A7J6ACR0_AMEME</name>
<accession>A0A7J6ACR0</accession>
<evidence type="ECO:0000313" key="3">
    <source>
        <dbReference type="EMBL" id="KAF4080606.1"/>
    </source>
</evidence>
<evidence type="ECO:0000256" key="1">
    <source>
        <dbReference type="SAM" id="MobiDB-lite"/>
    </source>
</evidence>
<evidence type="ECO:0000256" key="2">
    <source>
        <dbReference type="SAM" id="Phobius"/>
    </source>
</evidence>
<comment type="caution">
    <text evidence="3">The sequence shown here is derived from an EMBL/GenBank/DDBJ whole genome shotgun (WGS) entry which is preliminary data.</text>
</comment>
<proteinExistence type="predicted"/>